<accession>A0A3Q9RME9</accession>
<dbReference type="EMBL" id="CP026095">
    <property type="protein sequence ID" value="AZV42616.1"/>
    <property type="molecule type" value="Genomic_DNA"/>
</dbReference>
<protein>
    <submittedName>
        <fullName evidence="2">Uncharacterized protein</fullName>
    </submittedName>
</protein>
<keyword evidence="1" id="KW-1133">Transmembrane helix</keyword>
<feature type="transmembrane region" description="Helical" evidence="1">
    <location>
        <begin position="20"/>
        <end position="43"/>
    </location>
</feature>
<evidence type="ECO:0000256" key="1">
    <source>
        <dbReference type="SAM" id="Phobius"/>
    </source>
</evidence>
<evidence type="ECO:0000313" key="3">
    <source>
        <dbReference type="Proteomes" id="UP000283095"/>
    </source>
</evidence>
<evidence type="ECO:0000313" key="2">
    <source>
        <dbReference type="EMBL" id="AZV42616.1"/>
    </source>
</evidence>
<keyword evidence="1" id="KW-0472">Membrane</keyword>
<reference evidence="2 3" key="1">
    <citation type="submission" date="2018-01" db="EMBL/GenBank/DDBJ databases">
        <title>Bacillus asahii Genome sequencing and assembly.</title>
        <authorList>
            <person name="Jiang H."/>
            <person name="Feng Y."/>
            <person name="Zhao F."/>
            <person name="Lin X."/>
        </authorList>
    </citation>
    <scope>NUCLEOTIDE SEQUENCE [LARGE SCALE GENOMIC DNA]</scope>
    <source>
        <strain evidence="2 3">OM18</strain>
    </source>
</reference>
<sequence>MILVFLHNGHSPRPFDGSFFNVFPLYFLAIFINPYFNNILSLFNDEKV</sequence>
<name>A0A3Q9RME9_9BACI</name>
<organism evidence="2 3">
    <name type="scientific">Peribacillus asahii</name>
    <dbReference type="NCBI Taxonomy" id="228899"/>
    <lineage>
        <taxon>Bacteria</taxon>
        <taxon>Bacillati</taxon>
        <taxon>Bacillota</taxon>
        <taxon>Bacilli</taxon>
        <taxon>Bacillales</taxon>
        <taxon>Bacillaceae</taxon>
        <taxon>Peribacillus</taxon>
    </lineage>
</organism>
<dbReference type="Proteomes" id="UP000283095">
    <property type="component" value="Chromosome"/>
</dbReference>
<proteinExistence type="predicted"/>
<dbReference type="AlphaFoldDB" id="A0A3Q9RME9"/>
<gene>
    <name evidence="2" type="ORF">BAOM_2007</name>
</gene>
<keyword evidence="1" id="KW-0812">Transmembrane</keyword>
<dbReference type="KEGG" id="pasa:BAOM_2007"/>